<dbReference type="Gene3D" id="3.90.1750.20">
    <property type="entry name" value="Putative Large Serine Recombinase, Chain B, Domain 2"/>
    <property type="match status" value="1"/>
</dbReference>
<dbReference type="PROSITE" id="PS51737">
    <property type="entry name" value="RECOMBINASE_DNA_BIND"/>
    <property type="match status" value="1"/>
</dbReference>
<name>A0ABN1A1C6_9SPHN</name>
<sequence>MVERAKRKRCAIYTRKSTEDGLEQDFNSLDAQREACAAYILSQASEGWDAVHELYDDGGWSGGNMKRPALVQLLDDVTAGKVDIIVVYKVDRLTRSLADFAKIVEILDENEASFVSVTQSFNTTNSMGRLILNVLLSFAQFEREVTGERIRDKVAASKKKGMWMGGGVPYGYKVEERQLVVNEAEAETVRHMFQRYVELKSVPQLVDELAVKDIKTRTRTWKSGRAVGGIHFKTGTLTHLLQNPIYVGKVRHKDKIYDGEHSPIISHKVFDLVQSVFAENRRDNALGKKSRNPSLLTGMITDPDGKPMTPTHAKKGSKRFRYYVTRTPPGDKSDKWRMPAGEIERLVISAISMKLNSAESDAQETAEILSQTIEKHEAIADSLPDMSISEQYQMLIDFNASVSVNESSIGIEFTPPDQDQTVAISINAKLVSKGRDLKLVIAAGEGLVKRDPDPVLLRLIAHAFAAQDQMVGGIPSPMLSEYSKRHLQQLTRLSYLAPDIISSIIDGTQPVDLTGRKILRIGSLPLCWTAQLAMLGFK</sequence>
<dbReference type="InterPro" id="IPR011109">
    <property type="entry name" value="DNA_bind_recombinase_dom"/>
</dbReference>
<dbReference type="CDD" id="cd03768">
    <property type="entry name" value="SR_ResInv"/>
    <property type="match status" value="1"/>
</dbReference>
<evidence type="ECO:0000259" key="3">
    <source>
        <dbReference type="PROSITE" id="PS51737"/>
    </source>
</evidence>
<evidence type="ECO:0000259" key="2">
    <source>
        <dbReference type="PROSITE" id="PS51736"/>
    </source>
</evidence>
<dbReference type="InterPro" id="IPR006119">
    <property type="entry name" value="Resolv_N"/>
</dbReference>
<dbReference type="PANTHER" id="PTHR30461:SF23">
    <property type="entry name" value="DNA RECOMBINASE-RELATED"/>
    <property type="match status" value="1"/>
</dbReference>
<dbReference type="SMART" id="SM00857">
    <property type="entry name" value="Resolvase"/>
    <property type="match status" value="1"/>
</dbReference>
<comment type="caution">
    <text evidence="4">The sequence shown here is derived from an EMBL/GenBank/DDBJ whole genome shotgun (WGS) entry which is preliminary data.</text>
</comment>
<evidence type="ECO:0000256" key="1">
    <source>
        <dbReference type="SAM" id="MobiDB-lite"/>
    </source>
</evidence>
<gene>
    <name evidence="4" type="ORF">GCM10009096_02110</name>
</gene>
<reference evidence="4 5" key="1">
    <citation type="journal article" date="2019" name="Int. J. Syst. Evol. Microbiol.">
        <title>The Global Catalogue of Microorganisms (GCM) 10K type strain sequencing project: providing services to taxonomists for standard genome sequencing and annotation.</title>
        <authorList>
            <consortium name="The Broad Institute Genomics Platform"/>
            <consortium name="The Broad Institute Genome Sequencing Center for Infectious Disease"/>
            <person name="Wu L."/>
            <person name="Ma J."/>
        </authorList>
    </citation>
    <scope>NUCLEOTIDE SEQUENCE [LARGE SCALE GENOMIC DNA]</scope>
    <source>
        <strain evidence="4 5">JCM 14162</strain>
    </source>
</reference>
<dbReference type="Pfam" id="PF00239">
    <property type="entry name" value="Resolvase"/>
    <property type="match status" value="1"/>
</dbReference>
<dbReference type="InterPro" id="IPR050639">
    <property type="entry name" value="SSR_resolvase"/>
</dbReference>
<dbReference type="Pfam" id="PF07508">
    <property type="entry name" value="Recombinase"/>
    <property type="match status" value="1"/>
</dbReference>
<keyword evidence="5" id="KW-1185">Reference proteome</keyword>
<dbReference type="InterPro" id="IPR036162">
    <property type="entry name" value="Resolvase-like_N_sf"/>
</dbReference>
<evidence type="ECO:0000313" key="4">
    <source>
        <dbReference type="EMBL" id="GAA0465138.1"/>
    </source>
</evidence>
<dbReference type="PROSITE" id="PS51736">
    <property type="entry name" value="RECOMBINASES_3"/>
    <property type="match status" value="1"/>
</dbReference>
<dbReference type="InterPro" id="IPR038109">
    <property type="entry name" value="DNA_bind_recomb_sf"/>
</dbReference>
<dbReference type="EMBL" id="BAAAEM010000002">
    <property type="protein sequence ID" value="GAA0465138.1"/>
    <property type="molecule type" value="Genomic_DNA"/>
</dbReference>
<dbReference type="Gene3D" id="3.40.50.1390">
    <property type="entry name" value="Resolvase, N-terminal catalytic domain"/>
    <property type="match status" value="1"/>
</dbReference>
<protein>
    <recommendedName>
        <fullName evidence="6">Recombinase family protein</fullName>
    </recommendedName>
</protein>
<dbReference type="PANTHER" id="PTHR30461">
    <property type="entry name" value="DNA-INVERTASE FROM LAMBDOID PROPHAGE"/>
    <property type="match status" value="1"/>
</dbReference>
<accession>A0ABN1A1C6</accession>
<proteinExistence type="predicted"/>
<feature type="region of interest" description="Disordered" evidence="1">
    <location>
        <begin position="286"/>
        <end position="316"/>
    </location>
</feature>
<dbReference type="RefSeq" id="WP_229954233.1">
    <property type="nucleotide sequence ID" value="NZ_BAAAEM010000002.1"/>
</dbReference>
<organism evidence="4 5">
    <name type="scientific">Parasphingorhabdus litoris</name>
    <dbReference type="NCBI Taxonomy" id="394733"/>
    <lineage>
        <taxon>Bacteria</taxon>
        <taxon>Pseudomonadati</taxon>
        <taxon>Pseudomonadota</taxon>
        <taxon>Alphaproteobacteria</taxon>
        <taxon>Sphingomonadales</taxon>
        <taxon>Sphingomonadaceae</taxon>
        <taxon>Parasphingorhabdus</taxon>
    </lineage>
</organism>
<dbReference type="SUPFAM" id="SSF53041">
    <property type="entry name" value="Resolvase-like"/>
    <property type="match status" value="1"/>
</dbReference>
<evidence type="ECO:0008006" key="6">
    <source>
        <dbReference type="Google" id="ProtNLM"/>
    </source>
</evidence>
<feature type="domain" description="Recombinase" evidence="3">
    <location>
        <begin position="169"/>
        <end position="283"/>
    </location>
</feature>
<evidence type="ECO:0000313" key="5">
    <source>
        <dbReference type="Proteomes" id="UP001500713"/>
    </source>
</evidence>
<dbReference type="Proteomes" id="UP001500713">
    <property type="component" value="Unassembled WGS sequence"/>
</dbReference>
<feature type="domain" description="Resolvase/invertase-type recombinase catalytic" evidence="2">
    <location>
        <begin position="9"/>
        <end position="161"/>
    </location>
</feature>